<name>A0A0H2Y7Q4_YERPA</name>
<accession>A0A0H2Y7Q4</accession>
<dbReference type="KEGG" id="ypa:YPA_1494"/>
<dbReference type="Proteomes" id="UP000001971">
    <property type="component" value="Chromosome"/>
</dbReference>
<reference evidence="1 2" key="1">
    <citation type="journal article" date="2006" name="J. Bacteriol.">
        <title>Complete genome sequence of Yersinia pestis strains Antiqua and Nepal516: evidence of gene reduction in an emerging pathogen.</title>
        <authorList>
            <person name="Chain P.S."/>
            <person name="Hu P."/>
            <person name="Malfatti S.A."/>
            <person name="Radnedge L."/>
            <person name="Larimer F."/>
            <person name="Vergez L.M."/>
            <person name="Worsham P."/>
            <person name="Chu M.C."/>
            <person name="Andersen G.L."/>
        </authorList>
    </citation>
    <scope>NUCLEOTIDE SEQUENCE [LARGE SCALE GENOMIC DNA]</scope>
    <source>
        <strain evidence="1 2">Antiqua</strain>
    </source>
</reference>
<proteinExistence type="predicted"/>
<sequence>MIWNIWQGRRGGTDLGFAVVHCGESGLDRSGQEKDIMKFDDSLDDFRLKGE</sequence>
<protein>
    <submittedName>
        <fullName evidence="1">Uncharacterized protein</fullName>
    </submittedName>
</protein>
<gene>
    <name evidence="1" type="ordered locus">YPA_1494</name>
</gene>
<dbReference type="EMBL" id="CP000308">
    <property type="protein sequence ID" value="ABG13461.1"/>
    <property type="molecule type" value="Genomic_DNA"/>
</dbReference>
<dbReference type="AlphaFoldDB" id="A0A0H2Y7Q4"/>
<organism evidence="1 2">
    <name type="scientific">Yersinia pestis bv. Antiqua (strain Antiqua)</name>
    <dbReference type="NCBI Taxonomy" id="360102"/>
    <lineage>
        <taxon>Bacteria</taxon>
        <taxon>Pseudomonadati</taxon>
        <taxon>Pseudomonadota</taxon>
        <taxon>Gammaproteobacteria</taxon>
        <taxon>Enterobacterales</taxon>
        <taxon>Yersiniaceae</taxon>
        <taxon>Yersinia</taxon>
    </lineage>
</organism>
<evidence type="ECO:0000313" key="1">
    <source>
        <dbReference type="EMBL" id="ABG13461.1"/>
    </source>
</evidence>
<evidence type="ECO:0000313" key="2">
    <source>
        <dbReference type="Proteomes" id="UP000001971"/>
    </source>
</evidence>